<evidence type="ECO:0000256" key="1">
    <source>
        <dbReference type="SAM" id="Phobius"/>
    </source>
</evidence>
<keyword evidence="4" id="KW-1185">Reference proteome</keyword>
<gene>
    <name evidence="3" type="ORF">BDK51DRAFT_50235</name>
</gene>
<dbReference type="InterPro" id="IPR003615">
    <property type="entry name" value="HNH_nuc"/>
</dbReference>
<feature type="transmembrane region" description="Helical" evidence="1">
    <location>
        <begin position="21"/>
        <end position="43"/>
    </location>
</feature>
<accession>A0A4V1IPI5</accession>
<sequence>MFVNITVYWISESSPRKLSKIAAIYAGTESILTSDVFLFLAILTRTSPKDFASHMVLRAGKQAGNTVPPIPLSERIVAGFYTLSRNPIKDPLTLDMSGAAAPTLFAPRSRPNSPKYLAESLGNMTLEAHPSSENLTPEELRRYSLFALRVGLRDRRCVVNGDSDEGELEGSHVVPFSALSELTGIDDVQNGMLMRHEVHHGFDRQFWTVVPDEGRWRIFILSPRASKLVKAKAGQFLQEPDPTPEDIEPVPFVHSACFEFHLQTAVFRRMRGNGELDDDMNGSRYDAAVQIWSDDVKFDAYVRCAGDVAMALSV</sequence>
<reference evidence="4" key="1">
    <citation type="journal article" date="2018" name="Nat. Microbiol.">
        <title>Leveraging single-cell genomics to expand the fungal tree of life.</title>
        <authorList>
            <person name="Ahrendt S.R."/>
            <person name="Quandt C.A."/>
            <person name="Ciobanu D."/>
            <person name="Clum A."/>
            <person name="Salamov A."/>
            <person name="Andreopoulos B."/>
            <person name="Cheng J.F."/>
            <person name="Woyke T."/>
            <person name="Pelin A."/>
            <person name="Henrissat B."/>
            <person name="Reynolds N.K."/>
            <person name="Benny G.L."/>
            <person name="Smith M.E."/>
            <person name="James T.Y."/>
            <person name="Grigoriev I.V."/>
        </authorList>
    </citation>
    <scope>NUCLEOTIDE SEQUENCE [LARGE SCALE GENOMIC DNA]</scope>
</reference>
<dbReference type="OrthoDB" id="2149644at2759"/>
<evidence type="ECO:0000259" key="2">
    <source>
        <dbReference type="Pfam" id="PF13391"/>
    </source>
</evidence>
<dbReference type="Proteomes" id="UP000269721">
    <property type="component" value="Unassembled WGS sequence"/>
</dbReference>
<proteinExistence type="predicted"/>
<keyword evidence="1" id="KW-0472">Membrane</keyword>
<organism evidence="3 4">
    <name type="scientific">Blyttiomyces helicus</name>
    <dbReference type="NCBI Taxonomy" id="388810"/>
    <lineage>
        <taxon>Eukaryota</taxon>
        <taxon>Fungi</taxon>
        <taxon>Fungi incertae sedis</taxon>
        <taxon>Chytridiomycota</taxon>
        <taxon>Chytridiomycota incertae sedis</taxon>
        <taxon>Chytridiomycetes</taxon>
        <taxon>Chytridiomycetes incertae sedis</taxon>
        <taxon>Blyttiomyces</taxon>
    </lineage>
</organism>
<evidence type="ECO:0000313" key="4">
    <source>
        <dbReference type="Proteomes" id="UP000269721"/>
    </source>
</evidence>
<dbReference type="EMBL" id="ML001561">
    <property type="protein sequence ID" value="RKO83177.1"/>
    <property type="molecule type" value="Genomic_DNA"/>
</dbReference>
<feature type="domain" description="HNH nuclease" evidence="2">
    <location>
        <begin position="157"/>
        <end position="209"/>
    </location>
</feature>
<dbReference type="Pfam" id="PF13391">
    <property type="entry name" value="HNH_2"/>
    <property type="match status" value="1"/>
</dbReference>
<name>A0A4V1IPI5_9FUNG</name>
<keyword evidence="1" id="KW-0812">Transmembrane</keyword>
<protein>
    <recommendedName>
        <fullName evidence="2">HNH nuclease domain-containing protein</fullName>
    </recommendedName>
</protein>
<dbReference type="AlphaFoldDB" id="A0A4V1IPI5"/>
<evidence type="ECO:0000313" key="3">
    <source>
        <dbReference type="EMBL" id="RKO83177.1"/>
    </source>
</evidence>
<keyword evidence="1" id="KW-1133">Transmembrane helix</keyword>